<protein>
    <submittedName>
        <fullName evidence="1">Uncharacterized protein LOC105638874 isoform X1</fullName>
    </submittedName>
</protein>
<dbReference type="EMBL" id="GGEC01004935">
    <property type="protein sequence ID" value="MBW85418.1"/>
    <property type="molecule type" value="Transcribed_RNA"/>
</dbReference>
<sequence>MGFKTLWLCTFPNLKIVQMIDWMISLLKRLNQHMRFLLSQAIQSLWIREILFI</sequence>
<dbReference type="AlphaFoldDB" id="A0A2P2IW22"/>
<dbReference type="EMBL" id="GGEC01004934">
    <property type="protein sequence ID" value="MBW85417.1"/>
    <property type="molecule type" value="Transcribed_RNA"/>
</dbReference>
<proteinExistence type="predicted"/>
<evidence type="ECO:0000313" key="1">
    <source>
        <dbReference type="EMBL" id="MBW85418.1"/>
    </source>
</evidence>
<name>A0A2P2IW22_RHIMU</name>
<organism evidence="1">
    <name type="scientific">Rhizophora mucronata</name>
    <name type="common">Asiatic mangrove</name>
    <dbReference type="NCBI Taxonomy" id="61149"/>
    <lineage>
        <taxon>Eukaryota</taxon>
        <taxon>Viridiplantae</taxon>
        <taxon>Streptophyta</taxon>
        <taxon>Embryophyta</taxon>
        <taxon>Tracheophyta</taxon>
        <taxon>Spermatophyta</taxon>
        <taxon>Magnoliopsida</taxon>
        <taxon>eudicotyledons</taxon>
        <taxon>Gunneridae</taxon>
        <taxon>Pentapetalae</taxon>
        <taxon>rosids</taxon>
        <taxon>fabids</taxon>
        <taxon>Malpighiales</taxon>
        <taxon>Rhizophoraceae</taxon>
        <taxon>Rhizophora</taxon>
    </lineage>
</organism>
<accession>A0A2P2IW22</accession>
<reference evidence="1" key="1">
    <citation type="submission" date="2018-02" db="EMBL/GenBank/DDBJ databases">
        <title>Rhizophora mucronata_Transcriptome.</title>
        <authorList>
            <person name="Meera S.P."/>
            <person name="Sreeshan A."/>
            <person name="Augustine A."/>
        </authorList>
    </citation>
    <scope>NUCLEOTIDE SEQUENCE</scope>
    <source>
        <tissue evidence="1">Leaf</tissue>
    </source>
</reference>